<dbReference type="AlphaFoldDB" id="A0A382F8K2"/>
<evidence type="ECO:0000313" key="1">
    <source>
        <dbReference type="EMBL" id="SVB58962.1"/>
    </source>
</evidence>
<feature type="non-terminal residue" evidence="1">
    <location>
        <position position="402"/>
    </location>
</feature>
<dbReference type="InterPro" id="IPR028994">
    <property type="entry name" value="Integrin_alpha_N"/>
</dbReference>
<evidence type="ECO:0008006" key="2">
    <source>
        <dbReference type="Google" id="ProtNLM"/>
    </source>
</evidence>
<organism evidence="1">
    <name type="scientific">marine metagenome</name>
    <dbReference type="NCBI Taxonomy" id="408172"/>
    <lineage>
        <taxon>unclassified sequences</taxon>
        <taxon>metagenomes</taxon>
        <taxon>ecological metagenomes</taxon>
    </lineage>
</organism>
<dbReference type="SUPFAM" id="SSF69318">
    <property type="entry name" value="Integrin alpha N-terminal domain"/>
    <property type="match status" value="1"/>
</dbReference>
<proteinExistence type="predicted"/>
<accession>A0A382F8K2</accession>
<name>A0A382F8K2_9ZZZZ</name>
<reference evidence="1" key="1">
    <citation type="submission" date="2018-05" db="EMBL/GenBank/DDBJ databases">
        <authorList>
            <person name="Lanie J.A."/>
            <person name="Ng W.-L."/>
            <person name="Kazmierczak K.M."/>
            <person name="Andrzejewski T.M."/>
            <person name="Davidsen T.M."/>
            <person name="Wayne K.J."/>
            <person name="Tettelin H."/>
            <person name="Glass J.I."/>
            <person name="Rusch D."/>
            <person name="Podicherti R."/>
            <person name="Tsui H.-C.T."/>
            <person name="Winkler M.E."/>
        </authorList>
    </citation>
    <scope>NUCLEOTIDE SEQUENCE</scope>
</reference>
<dbReference type="EMBL" id="UINC01048438">
    <property type="protein sequence ID" value="SVB58962.1"/>
    <property type="molecule type" value="Genomic_DNA"/>
</dbReference>
<protein>
    <recommendedName>
        <fullName evidence="2">VCBS repeat-containing protein</fullName>
    </recommendedName>
</protein>
<gene>
    <name evidence="1" type="ORF">METZ01_LOCUS211816</name>
</gene>
<sequence length="402" mass="44088">MYFKRILYSLLVLCSIGLPQKQVLASSLYFTAPGWVFGISENNIGKYNAAQEKIYTCISPYTNNVLTPISGQTEFAIAFEVVSLSEAVIGITDTGVFNPDNQTGADGEKLSCSGKYETTTQMYEDIILVGSSPMRVTFSLLDADVFTFKLASAETLPQKLAALTYYGPDSYLDDSNFPKTDKYKIADYGFFQITTVGRHDGTSRNPQEVQDAGPFLSAGVVHRADLNGDGHEDFYYEGFFEGDREFMPNSYLHAFINNGSGHFVNSPDIFAGGTSPCINYGDLDFKTDPYNDCGYVRHLQRGLVGDFNGDGIDDFFKPSILHLSNDGVLENKGQTNLPGWMFAIDDDPNSKNGAYSHDVVAGDIDNDGDLDIFGAWSHNADDDKPNYHCQCGKGVMINDGTG</sequence>